<accession>R9ZYI6</accession>
<dbReference type="GO" id="GO:0019058">
    <property type="term" value="P:viral life cycle"/>
    <property type="evidence" value="ECO:0007669"/>
    <property type="project" value="UniProtKB-ARBA"/>
</dbReference>
<dbReference type="Proteomes" id="UP000014730">
    <property type="component" value="Segment"/>
</dbReference>
<reference evidence="3 4" key="1">
    <citation type="journal article" date="2013" name="Proc. Natl. Acad. Sci. U.S.A.">
        <title>Twelve previously unknown phage genera are ubiquitous in global oceans.</title>
        <authorList>
            <person name="Holmfeldt K."/>
            <person name="Solonenko N."/>
            <person name="Shah M."/>
            <person name="Corrier K."/>
            <person name="Riemann L."/>
            <person name="Verberkmoes N.C."/>
            <person name="Sullivan M.B."/>
        </authorList>
    </citation>
    <scope>NUCLEOTIDE SEQUENCE [LARGE SCALE GENOMIC DNA]</scope>
    <source>
        <strain evidence="3">Phi19:1</strain>
    </source>
</reference>
<name>R9ZYI6_9CAUD</name>
<keyword evidence="4" id="KW-1185">Reference proteome</keyword>
<comment type="subcellular location">
    <subcellularLocation>
        <location evidence="1">Virion</location>
    </subcellularLocation>
</comment>
<evidence type="ECO:0000256" key="1">
    <source>
        <dbReference type="ARBA" id="ARBA00004328"/>
    </source>
</evidence>
<dbReference type="SUPFAM" id="SSF51126">
    <property type="entry name" value="Pectin lyase-like"/>
    <property type="match status" value="1"/>
</dbReference>
<dbReference type="KEGG" id="vg:16880904"/>
<evidence type="ECO:0000256" key="2">
    <source>
        <dbReference type="ARBA" id="ARBA00022844"/>
    </source>
</evidence>
<dbReference type="GeneID" id="16880904"/>
<protein>
    <submittedName>
        <fullName evidence="3">Structural protein</fullName>
    </submittedName>
</protein>
<keyword evidence="2" id="KW-0946">Virion</keyword>
<dbReference type="Gene3D" id="2.160.20.10">
    <property type="entry name" value="Single-stranded right-handed beta-helix, Pectin lyase-like"/>
    <property type="match status" value="1"/>
</dbReference>
<proteinExistence type="predicted"/>
<evidence type="ECO:0000313" key="3">
    <source>
        <dbReference type="EMBL" id="AGO47392.1"/>
    </source>
</evidence>
<dbReference type="InterPro" id="IPR012334">
    <property type="entry name" value="Pectin_lyas_fold"/>
</dbReference>
<dbReference type="GO" id="GO:0051701">
    <property type="term" value="P:biological process involved in interaction with host"/>
    <property type="evidence" value="ECO:0007669"/>
    <property type="project" value="UniProtKB-ARBA"/>
</dbReference>
<reference evidence="4" key="2">
    <citation type="submission" date="2013-03" db="EMBL/GenBank/DDBJ databases">
        <title>The Cellulophaga phages: a novel, diverse, and globally ubiquitous model system.</title>
        <authorList>
            <person name="Holmfeldt K."/>
            <person name="Solonenko N."/>
            <person name="Shah M."/>
            <person name="Corrier K."/>
            <person name="Riemann L."/>
            <person name="VerBerkmoes N.C."/>
            <person name="Sullivan M.B."/>
        </authorList>
    </citation>
    <scope>NUCLEOTIDE SEQUENCE [LARGE SCALE GENOMIC DNA]</scope>
</reference>
<dbReference type="OrthoDB" id="444at10239"/>
<dbReference type="GO" id="GO:0044423">
    <property type="term" value="C:virion component"/>
    <property type="evidence" value="ECO:0007669"/>
    <property type="project" value="UniProtKB-KW"/>
</dbReference>
<organism evidence="3 4">
    <name type="scientific">Cellulophaga phage phi19:1</name>
    <dbReference type="NCBI Taxonomy" id="1327970"/>
    <lineage>
        <taxon>Viruses</taxon>
        <taxon>Duplodnaviria</taxon>
        <taxon>Heunggongvirae</taxon>
        <taxon>Uroviricota</taxon>
        <taxon>Caudoviricetes</taxon>
        <taxon>Assiduviridae</taxon>
        <taxon>Cellubavirus</taxon>
        <taxon>Cellubavirus phi19una</taxon>
    </lineage>
</organism>
<dbReference type="RefSeq" id="YP_008241795.1">
    <property type="nucleotide sequence ID" value="NC_021799.1"/>
</dbReference>
<evidence type="ECO:0000313" key="4">
    <source>
        <dbReference type="Proteomes" id="UP000014730"/>
    </source>
</evidence>
<gene>
    <name evidence="3" type="ORF">Phi19:1_gp102</name>
</gene>
<dbReference type="InterPro" id="IPR011050">
    <property type="entry name" value="Pectin_lyase_fold/virulence"/>
</dbReference>
<dbReference type="EMBL" id="KC821607">
    <property type="protein sequence ID" value="AGO47392.1"/>
    <property type="molecule type" value="Genomic_DNA"/>
</dbReference>
<sequence>MKKTIYILSILLLTISGVSAQTVIKIKQPNPQQITIADDSIKLNGSTSVPLSDIIKPITLAEYNAMDAATKLKNAGRQIIDPTGVPTAISIVDGSVSTAKIANSAVSGIKILDEAITESKIADASITDSKINADTYKKLYYAVPDGYISPRDYGAVMDGVTDDRIAFVNTLAGAFTLGKRIWIDSDINLDVEETGTKSIFIPSNTWIEGRDKDVRILINNLLSPAFYIALQENVTFKNITFSYDNTYDATIRYTDASTLANDNQIKNYLTTNKSVNFNGLEPIKLSPVNYRYGFRLDGAKNVVFENVVFDAEGDLANAYPLGWIKLIEQYSESTSVVSGGATTVCENITFKNIDFNKSIMGIQGLVQGFYMSDVKSYYFTDCQDGDGSNLGGEHSGSTAYWMPPPHLIYLNNDGSVNHQSKDIHINNVIDYGFLVGTTAVRADGRDNQGYLTSLKTVNNMSNVYVDSYKSYRRDGLADIGDITNGVYKNMYSESTTDIFDSSRQFTPLRFVGVMDNVLFDNIVIKDLSDIASTYPISRSYGDNVTMNNIQLFSKTLSTTYTGVIGVSGSNNTIKNLTYTIENHTDAASNYQGLIFHDNTTMDSGSNNNYEVTVNGWRNISSDPIALKPRMLFSKAINPNNNYARLYDSSNNNIIEQINEFQTDTWTKTEVVTLGAGVQQTLTMNIPSGYAINKVIAVTQTSLDAGTTVSIGTVSGTANNLIPLVVQASGTGSIAINNINETSLSTSARSIYIRTSTGDFNSTGKVKVTVELKRWRLN</sequence>